<keyword evidence="2" id="KW-1185">Reference proteome</keyword>
<comment type="caution">
    <text evidence="1">The sequence shown here is derived from an EMBL/GenBank/DDBJ whole genome shotgun (WGS) entry which is preliminary data.</text>
</comment>
<evidence type="ECO:0000313" key="1">
    <source>
        <dbReference type="EMBL" id="KAE8267623.1"/>
    </source>
</evidence>
<organism evidence="1 2">
    <name type="scientific">Tilletia walkeri</name>
    <dbReference type="NCBI Taxonomy" id="117179"/>
    <lineage>
        <taxon>Eukaryota</taxon>
        <taxon>Fungi</taxon>
        <taxon>Dikarya</taxon>
        <taxon>Basidiomycota</taxon>
        <taxon>Ustilaginomycotina</taxon>
        <taxon>Exobasidiomycetes</taxon>
        <taxon>Tilletiales</taxon>
        <taxon>Tilletiaceae</taxon>
        <taxon>Tilletia</taxon>
    </lineage>
</organism>
<gene>
    <name evidence="1" type="ORF">A4X09_0g4720</name>
</gene>
<dbReference type="Proteomes" id="UP000078113">
    <property type="component" value="Unassembled WGS sequence"/>
</dbReference>
<protein>
    <submittedName>
        <fullName evidence="1">Uncharacterized protein</fullName>
    </submittedName>
</protein>
<dbReference type="EMBL" id="LWDG02000211">
    <property type="protein sequence ID" value="KAE8267623.1"/>
    <property type="molecule type" value="Genomic_DNA"/>
</dbReference>
<evidence type="ECO:0000313" key="2">
    <source>
        <dbReference type="Proteomes" id="UP000078113"/>
    </source>
</evidence>
<reference evidence="1" key="2">
    <citation type="journal article" date="2019" name="IMA Fungus">
        <title>Genome sequencing and comparison of five Tilletia species to identify candidate genes for the detection of regulated species infecting wheat.</title>
        <authorList>
            <person name="Nguyen H.D.T."/>
            <person name="Sultana T."/>
            <person name="Kesanakurti P."/>
            <person name="Hambleton S."/>
        </authorList>
    </citation>
    <scope>NUCLEOTIDE SEQUENCE</scope>
    <source>
        <strain evidence="1">DAOMC 236422</strain>
    </source>
</reference>
<reference evidence="1" key="1">
    <citation type="submission" date="2016-04" db="EMBL/GenBank/DDBJ databases">
        <authorList>
            <person name="Nguyen H.D."/>
            <person name="Samba Siva P."/>
            <person name="Cullis J."/>
            <person name="Levesque C.A."/>
            <person name="Hambleton S."/>
        </authorList>
    </citation>
    <scope>NUCLEOTIDE SEQUENCE</scope>
    <source>
        <strain evidence="1">DAOMC 236422</strain>
    </source>
</reference>
<sequence length="141" mass="15726">MAGQAWRATVAEAALEKELSPEEEKKIESGPEIGEAMGEMDVELVRARLFSIRTLSLLISRVWPNRNLATAGKQVAKIVKRAQQVYAASQLSHFPITANVLARAIYCAVNGPTHLDSQDLWNYRYTEAASKQRMLARKINT</sequence>
<proteinExistence type="predicted"/>
<dbReference type="AlphaFoldDB" id="A0A8X7N769"/>
<name>A0A8X7N769_9BASI</name>
<accession>A0A8X7N769</accession>